<feature type="region of interest" description="Disordered" evidence="1">
    <location>
        <begin position="113"/>
        <end position="132"/>
    </location>
</feature>
<accession>A0AAV5MCB2</accession>
<evidence type="ECO:0000313" key="3">
    <source>
        <dbReference type="Proteomes" id="UP001054252"/>
    </source>
</evidence>
<comment type="caution">
    <text evidence="2">The sequence shown here is derived from an EMBL/GenBank/DDBJ whole genome shotgun (WGS) entry which is preliminary data.</text>
</comment>
<gene>
    <name evidence="2" type="ORF">SLEP1_g53620</name>
</gene>
<dbReference type="EMBL" id="BPVZ01000213">
    <property type="protein sequence ID" value="GKV46644.1"/>
    <property type="molecule type" value="Genomic_DNA"/>
</dbReference>
<name>A0AAV5MCB2_9ROSI</name>
<dbReference type="AlphaFoldDB" id="A0AAV5MCB2"/>
<dbReference type="Proteomes" id="UP001054252">
    <property type="component" value="Unassembled WGS sequence"/>
</dbReference>
<organism evidence="2 3">
    <name type="scientific">Rubroshorea leprosula</name>
    <dbReference type="NCBI Taxonomy" id="152421"/>
    <lineage>
        <taxon>Eukaryota</taxon>
        <taxon>Viridiplantae</taxon>
        <taxon>Streptophyta</taxon>
        <taxon>Embryophyta</taxon>
        <taxon>Tracheophyta</taxon>
        <taxon>Spermatophyta</taxon>
        <taxon>Magnoliopsida</taxon>
        <taxon>eudicotyledons</taxon>
        <taxon>Gunneridae</taxon>
        <taxon>Pentapetalae</taxon>
        <taxon>rosids</taxon>
        <taxon>malvids</taxon>
        <taxon>Malvales</taxon>
        <taxon>Dipterocarpaceae</taxon>
        <taxon>Rubroshorea</taxon>
    </lineage>
</organism>
<evidence type="ECO:0000256" key="1">
    <source>
        <dbReference type="SAM" id="MobiDB-lite"/>
    </source>
</evidence>
<reference evidence="2 3" key="1">
    <citation type="journal article" date="2021" name="Commun. Biol.">
        <title>The genome of Shorea leprosula (Dipterocarpaceae) highlights the ecological relevance of drought in aseasonal tropical rainforests.</title>
        <authorList>
            <person name="Ng K.K.S."/>
            <person name="Kobayashi M.J."/>
            <person name="Fawcett J.A."/>
            <person name="Hatakeyama M."/>
            <person name="Paape T."/>
            <person name="Ng C.H."/>
            <person name="Ang C.C."/>
            <person name="Tnah L.H."/>
            <person name="Lee C.T."/>
            <person name="Nishiyama T."/>
            <person name="Sese J."/>
            <person name="O'Brien M.J."/>
            <person name="Copetti D."/>
            <person name="Mohd Noor M.I."/>
            <person name="Ong R.C."/>
            <person name="Putra M."/>
            <person name="Sireger I.Z."/>
            <person name="Indrioko S."/>
            <person name="Kosugi Y."/>
            <person name="Izuno A."/>
            <person name="Isagi Y."/>
            <person name="Lee S.L."/>
            <person name="Shimizu K.K."/>
        </authorList>
    </citation>
    <scope>NUCLEOTIDE SEQUENCE [LARGE SCALE GENOMIC DNA]</scope>
    <source>
        <strain evidence="2">214</strain>
    </source>
</reference>
<sequence>MMFSNVILNRRGDLRISCSRRADLPVFLVQGLNCHNIAGTGAELHLLPFTAQKLEISQRQRTQNICYCHNVRGRITNPTIHSPRVPNSIPTVDVSAEKSDDVHVSPSPFMQMKRKMQKDPPGMTSGSGDDINGLAVISTRNARRRRLQIRGLKCTCETMMNITITENGDVNGIISDGDDRGVKRLQLKNKEDNLSLQRSLASSSSTEASEENVVVSGFGKRTCKKTEDSRNFTCMSHGLQSVIGRRREMEDAVKVRRFLVLYNYGL</sequence>
<proteinExistence type="predicted"/>
<keyword evidence="3" id="KW-1185">Reference proteome</keyword>
<protein>
    <submittedName>
        <fullName evidence="2">Uncharacterized protein</fullName>
    </submittedName>
</protein>
<evidence type="ECO:0000313" key="2">
    <source>
        <dbReference type="EMBL" id="GKV46644.1"/>
    </source>
</evidence>